<protein>
    <submittedName>
        <fullName evidence="1">Uncharacterized protein</fullName>
    </submittedName>
</protein>
<comment type="caution">
    <text evidence="1">The sequence shown here is derived from an EMBL/GenBank/DDBJ whole genome shotgun (WGS) entry which is preliminary data.</text>
</comment>
<organism evidence="1 2">
    <name type="scientific">Archangium lansingense</name>
    <dbReference type="NCBI Taxonomy" id="2995310"/>
    <lineage>
        <taxon>Bacteria</taxon>
        <taxon>Pseudomonadati</taxon>
        <taxon>Myxococcota</taxon>
        <taxon>Myxococcia</taxon>
        <taxon>Myxococcales</taxon>
        <taxon>Cystobacterineae</taxon>
        <taxon>Archangiaceae</taxon>
        <taxon>Archangium</taxon>
    </lineage>
</organism>
<dbReference type="RefSeq" id="WP_267532343.1">
    <property type="nucleotide sequence ID" value="NZ_JAPNKA010000001.1"/>
</dbReference>
<gene>
    <name evidence="1" type="ORF">OV287_02440</name>
</gene>
<keyword evidence="2" id="KW-1185">Reference proteome</keyword>
<evidence type="ECO:0000313" key="1">
    <source>
        <dbReference type="EMBL" id="MCY1073331.1"/>
    </source>
</evidence>
<reference evidence="1 2" key="1">
    <citation type="submission" date="2022-11" db="EMBL/GenBank/DDBJ databases">
        <title>Minimal conservation of predation-associated metabolite biosynthetic gene clusters underscores biosynthetic potential of Myxococcota including descriptions for ten novel species: Archangium lansinium sp. nov., Myxococcus landrumus sp. nov., Nannocystis bai.</title>
        <authorList>
            <person name="Ahearne A."/>
            <person name="Stevens C."/>
            <person name="Phillips K."/>
        </authorList>
    </citation>
    <scope>NUCLEOTIDE SEQUENCE [LARGE SCALE GENOMIC DNA]</scope>
    <source>
        <strain evidence="1 2">MIWBW</strain>
    </source>
</reference>
<evidence type="ECO:0000313" key="2">
    <source>
        <dbReference type="Proteomes" id="UP001207654"/>
    </source>
</evidence>
<accession>A0ABT3ZVJ9</accession>
<dbReference type="EMBL" id="JAPNKA010000001">
    <property type="protein sequence ID" value="MCY1073331.1"/>
    <property type="molecule type" value="Genomic_DNA"/>
</dbReference>
<dbReference type="Proteomes" id="UP001207654">
    <property type="component" value="Unassembled WGS sequence"/>
</dbReference>
<proteinExistence type="predicted"/>
<name>A0ABT3ZVJ9_9BACT</name>
<sequence length="120" mass="13330">MSLPFLAAMLTIRREQMRVFQDHLWESFLADIVVRARAELPESCIDRSDEELLALLRAPLRQAAAQGIILTADVTRYGLWILRRGQAPNPGGDDPVSRVLNDPHLMGTAKLDALERVGAA</sequence>